<gene>
    <name evidence="3" type="ORF">FRACYDRAFT_272356</name>
</gene>
<dbReference type="KEGG" id="fcy:FRACYDRAFT_272356"/>
<dbReference type="OrthoDB" id="10576124at2759"/>
<evidence type="ECO:0000313" key="3">
    <source>
        <dbReference type="EMBL" id="OEU06832.1"/>
    </source>
</evidence>
<feature type="region of interest" description="Disordered" evidence="2">
    <location>
        <begin position="1"/>
        <end position="29"/>
    </location>
</feature>
<name>A0A1E7ELN9_9STRA</name>
<sequence length="97" mass="10673">MTSALKVDGENSLSGGGGARQELYGSEDNDVLERMAAEPPKLENSFSALIMADEITADLPTDSQKNINQSLHARVQRLENLVAMLMQQKNEDLERLL</sequence>
<keyword evidence="4" id="KW-1185">Reference proteome</keyword>
<feature type="coiled-coil region" evidence="1">
    <location>
        <begin position="68"/>
        <end position="95"/>
    </location>
</feature>
<keyword evidence="1" id="KW-0175">Coiled coil</keyword>
<organism evidence="3 4">
    <name type="scientific">Fragilariopsis cylindrus CCMP1102</name>
    <dbReference type="NCBI Taxonomy" id="635003"/>
    <lineage>
        <taxon>Eukaryota</taxon>
        <taxon>Sar</taxon>
        <taxon>Stramenopiles</taxon>
        <taxon>Ochrophyta</taxon>
        <taxon>Bacillariophyta</taxon>
        <taxon>Bacillariophyceae</taxon>
        <taxon>Bacillariophycidae</taxon>
        <taxon>Bacillariales</taxon>
        <taxon>Bacillariaceae</taxon>
        <taxon>Fragilariopsis</taxon>
    </lineage>
</organism>
<evidence type="ECO:0000313" key="4">
    <source>
        <dbReference type="Proteomes" id="UP000095751"/>
    </source>
</evidence>
<evidence type="ECO:0000256" key="2">
    <source>
        <dbReference type="SAM" id="MobiDB-lite"/>
    </source>
</evidence>
<proteinExistence type="predicted"/>
<protein>
    <submittedName>
        <fullName evidence="3">Uncharacterized protein</fullName>
    </submittedName>
</protein>
<reference evidence="3 4" key="1">
    <citation type="submission" date="2016-09" db="EMBL/GenBank/DDBJ databases">
        <title>Extensive genetic diversity and differential bi-allelic expression allows diatom success in the polar Southern Ocean.</title>
        <authorList>
            <consortium name="DOE Joint Genome Institute"/>
            <person name="Mock T."/>
            <person name="Otillar R.P."/>
            <person name="Strauss J."/>
            <person name="Dupont C."/>
            <person name="Frickenhaus S."/>
            <person name="Maumus F."/>
            <person name="Mcmullan M."/>
            <person name="Sanges R."/>
            <person name="Schmutz J."/>
            <person name="Toseland A."/>
            <person name="Valas R."/>
            <person name="Veluchamy A."/>
            <person name="Ward B.J."/>
            <person name="Allen A."/>
            <person name="Barry K."/>
            <person name="Falciatore A."/>
            <person name="Ferrante M."/>
            <person name="Fortunato A.E."/>
            <person name="Gloeckner G."/>
            <person name="Gruber A."/>
            <person name="Hipkin R."/>
            <person name="Janech M."/>
            <person name="Kroth P."/>
            <person name="Leese F."/>
            <person name="Lindquist E."/>
            <person name="Lyon B.R."/>
            <person name="Martin J."/>
            <person name="Mayer C."/>
            <person name="Parker M."/>
            <person name="Quesneville H."/>
            <person name="Raymond J."/>
            <person name="Uhlig C."/>
            <person name="Valentin K.U."/>
            <person name="Worden A.Z."/>
            <person name="Armbrust E.V."/>
            <person name="Bowler C."/>
            <person name="Green B."/>
            <person name="Moulton V."/>
            <person name="Van Oosterhout C."/>
            <person name="Grigoriev I."/>
        </authorList>
    </citation>
    <scope>NUCLEOTIDE SEQUENCE [LARGE SCALE GENOMIC DNA]</scope>
    <source>
        <strain evidence="3 4">CCMP1102</strain>
    </source>
</reference>
<evidence type="ECO:0000256" key="1">
    <source>
        <dbReference type="SAM" id="Coils"/>
    </source>
</evidence>
<dbReference type="EMBL" id="KV784396">
    <property type="protein sequence ID" value="OEU06832.1"/>
    <property type="molecule type" value="Genomic_DNA"/>
</dbReference>
<dbReference type="InParanoid" id="A0A1E7ELN9"/>
<accession>A0A1E7ELN9</accession>
<dbReference type="Proteomes" id="UP000095751">
    <property type="component" value="Unassembled WGS sequence"/>
</dbReference>
<dbReference type="AlphaFoldDB" id="A0A1E7ELN9"/>